<dbReference type="InterPro" id="IPR036544">
    <property type="entry name" value="QCR7_sf"/>
</dbReference>
<dbReference type="Gene3D" id="1.10.1090.10">
    <property type="entry name" value="Cytochrome b-c1 complex subunit 7"/>
    <property type="match status" value="1"/>
</dbReference>
<keyword evidence="2" id="KW-1185">Reference proteome</keyword>
<organism evidence="1 2">
    <name type="scientific">Oikopleura dioica</name>
    <name type="common">Tunicate</name>
    <dbReference type="NCBI Taxonomy" id="34765"/>
    <lineage>
        <taxon>Eukaryota</taxon>
        <taxon>Metazoa</taxon>
        <taxon>Chordata</taxon>
        <taxon>Tunicata</taxon>
        <taxon>Appendicularia</taxon>
        <taxon>Copelata</taxon>
        <taxon>Oikopleuridae</taxon>
        <taxon>Oikopleura</taxon>
    </lineage>
</organism>
<dbReference type="SUPFAM" id="SSF81524">
    <property type="entry name" value="14 kDa protein of cytochrome bc1 complex (Ubiquinol-cytochrome c reductase)"/>
    <property type="match status" value="1"/>
</dbReference>
<gene>
    <name evidence="1" type="ORF">OKIOD_LOCUS5297</name>
</gene>
<dbReference type="Proteomes" id="UP001158576">
    <property type="component" value="Chromosome XSR"/>
</dbReference>
<reference evidence="1 2" key="1">
    <citation type="submission" date="2021-04" db="EMBL/GenBank/DDBJ databases">
        <authorList>
            <person name="Bliznina A."/>
        </authorList>
    </citation>
    <scope>NUCLEOTIDE SEQUENCE [LARGE SCALE GENOMIC DNA]</scope>
</reference>
<protein>
    <submittedName>
        <fullName evidence="1">Oidioi.mRNA.OKI2018_I69.XSR.g13739.t1.cds</fullName>
    </submittedName>
</protein>
<accession>A0ABN7S7S5</accession>
<sequence length="251" mass="28686">MKLFVLKNATRVVVARKAHDIPINFGLLEWFRFAGKVKPASEIEAFDASKKLDCQYDGSYAATSNDINGEGEGFNPIDDSALSVAPMGSHVQHAQVSNEQPGYLQSLNKWKFRMDWPHGNHSRVGMLCDDQNNHLDTSYDAMRDRLYDNQRQDMYFRIGRGEQVTMCKEVMPYEDWAPIAADHRFLNNVGRQYQAEEDEKWMLDTITTGHSSTPGAHLFGLGVTHNYLRNADTYKKVKAKINQTVLRSQFF</sequence>
<dbReference type="EMBL" id="OU015569">
    <property type="protein sequence ID" value="CAG5094644.1"/>
    <property type="molecule type" value="Genomic_DNA"/>
</dbReference>
<name>A0ABN7S7S5_OIKDI</name>
<evidence type="ECO:0000313" key="2">
    <source>
        <dbReference type="Proteomes" id="UP001158576"/>
    </source>
</evidence>
<evidence type="ECO:0000313" key="1">
    <source>
        <dbReference type="EMBL" id="CAG5094644.1"/>
    </source>
</evidence>
<proteinExistence type="predicted"/>